<protein>
    <submittedName>
        <fullName evidence="2">Uncharacterized protein</fullName>
    </submittedName>
</protein>
<feature type="transmembrane region" description="Helical" evidence="1">
    <location>
        <begin position="28"/>
        <end position="50"/>
    </location>
</feature>
<keyword evidence="1" id="KW-0812">Transmembrane</keyword>
<keyword evidence="1" id="KW-1133">Transmembrane helix</keyword>
<dbReference type="InterPro" id="IPR040493">
    <property type="entry name" value="DUF5518"/>
</dbReference>
<name>A0A1I0QPD1_9EURY</name>
<gene>
    <name evidence="2" type="ORF">SAMN04487945_2815</name>
</gene>
<evidence type="ECO:0000313" key="2">
    <source>
        <dbReference type="EMBL" id="SEW29291.1"/>
    </source>
</evidence>
<accession>A0A1I0QPD1</accession>
<dbReference type="AlphaFoldDB" id="A0A1I0QPD1"/>
<feature type="transmembrane region" description="Helical" evidence="1">
    <location>
        <begin position="89"/>
        <end position="109"/>
    </location>
</feature>
<feature type="transmembrane region" description="Helical" evidence="1">
    <location>
        <begin position="200"/>
        <end position="223"/>
    </location>
</feature>
<proteinExistence type="predicted"/>
<feature type="transmembrane region" description="Helical" evidence="1">
    <location>
        <begin position="164"/>
        <end position="188"/>
    </location>
</feature>
<reference evidence="2 3" key="1">
    <citation type="submission" date="2016-10" db="EMBL/GenBank/DDBJ databases">
        <authorList>
            <person name="de Groot N.N."/>
        </authorList>
    </citation>
    <scope>NUCLEOTIDE SEQUENCE [LARGE SCALE GENOMIC DNA]</scope>
    <source>
        <strain evidence="2 3">CGMCC 1.5337</strain>
    </source>
</reference>
<dbReference type="Pfam" id="PF17647">
    <property type="entry name" value="DUF5518"/>
    <property type="match status" value="1"/>
</dbReference>
<evidence type="ECO:0000256" key="1">
    <source>
        <dbReference type="SAM" id="Phobius"/>
    </source>
</evidence>
<keyword evidence="1" id="KW-0472">Membrane</keyword>
<evidence type="ECO:0000313" key="3">
    <source>
        <dbReference type="Proteomes" id="UP000198518"/>
    </source>
</evidence>
<keyword evidence="3" id="KW-1185">Reference proteome</keyword>
<sequence>MAASTEKPPDDEPGDGVSRLAFSRTIDWGIGAVLWVFGTLVALSGGVLYASSSSAVVTAVIRNGEFESEVLTEAEAIDILVGLGQWGGIGLLVTGVLLVAFGVTVVVVHGRVRESDEATPAWVLGVAGAMVSGLLSFIPFSPVIGGGVAGYLDSDQSASGLGPGMLAGVIGSLPLLTITVFAGFGLFVRIPADLAPAAAALLALTVIPAFLYFIVLSAVGGYLGARAQNYWRDA</sequence>
<dbReference type="OrthoDB" id="341846at2157"/>
<feature type="transmembrane region" description="Helical" evidence="1">
    <location>
        <begin position="121"/>
        <end position="144"/>
    </location>
</feature>
<dbReference type="EMBL" id="FOJA01000001">
    <property type="protein sequence ID" value="SEW29291.1"/>
    <property type="molecule type" value="Genomic_DNA"/>
</dbReference>
<dbReference type="RefSeq" id="WP_143052207.1">
    <property type="nucleotide sequence ID" value="NZ_FOJA01000001.1"/>
</dbReference>
<organism evidence="2 3">
    <name type="scientific">Halobacterium jilantaiense</name>
    <dbReference type="NCBI Taxonomy" id="355548"/>
    <lineage>
        <taxon>Archaea</taxon>
        <taxon>Methanobacteriati</taxon>
        <taxon>Methanobacteriota</taxon>
        <taxon>Stenosarchaea group</taxon>
        <taxon>Halobacteria</taxon>
        <taxon>Halobacteriales</taxon>
        <taxon>Halobacteriaceae</taxon>
        <taxon>Halobacterium</taxon>
    </lineage>
</organism>
<dbReference type="Proteomes" id="UP000198518">
    <property type="component" value="Unassembled WGS sequence"/>
</dbReference>